<evidence type="ECO:0000313" key="3">
    <source>
        <dbReference type="EMBL" id="AKS48143.1"/>
    </source>
</evidence>
<name>A0A0K0YAY6_MYTCO</name>
<feature type="compositionally biased region" description="Low complexity" evidence="1">
    <location>
        <begin position="292"/>
        <end position="309"/>
    </location>
</feature>
<feature type="region of interest" description="Disordered" evidence="1">
    <location>
        <begin position="122"/>
        <end position="168"/>
    </location>
</feature>
<feature type="non-terminal residue" evidence="3">
    <location>
        <position position="316"/>
    </location>
</feature>
<feature type="region of interest" description="Disordered" evidence="1">
    <location>
        <begin position="184"/>
        <end position="316"/>
    </location>
</feature>
<organism evidence="3">
    <name type="scientific">Mytilus coruscus</name>
    <name type="common">Sea mussel</name>
    <dbReference type="NCBI Taxonomy" id="42192"/>
    <lineage>
        <taxon>Eukaryota</taxon>
        <taxon>Metazoa</taxon>
        <taxon>Spiralia</taxon>
        <taxon>Lophotrochozoa</taxon>
        <taxon>Mollusca</taxon>
        <taxon>Bivalvia</taxon>
        <taxon>Autobranchia</taxon>
        <taxon>Pteriomorphia</taxon>
        <taxon>Mytilida</taxon>
        <taxon>Mytiloidea</taxon>
        <taxon>Mytilidae</taxon>
        <taxon>Mytilinae</taxon>
        <taxon>Mytilus</taxon>
    </lineage>
</organism>
<feature type="compositionally biased region" description="Low complexity" evidence="1">
    <location>
        <begin position="206"/>
        <end position="236"/>
    </location>
</feature>
<proteinExistence type="evidence at transcript level"/>
<evidence type="ECO:0000256" key="2">
    <source>
        <dbReference type="SAM" id="SignalP"/>
    </source>
</evidence>
<dbReference type="EMBL" id="KP757779">
    <property type="protein sequence ID" value="AKS48143.1"/>
    <property type="molecule type" value="mRNA"/>
</dbReference>
<feature type="compositionally biased region" description="Polar residues" evidence="1">
    <location>
        <begin position="126"/>
        <end position="135"/>
    </location>
</feature>
<keyword evidence="2" id="KW-0732">Signal</keyword>
<feature type="region of interest" description="Disordered" evidence="1">
    <location>
        <begin position="55"/>
        <end position="92"/>
    </location>
</feature>
<evidence type="ECO:0000256" key="1">
    <source>
        <dbReference type="SAM" id="MobiDB-lite"/>
    </source>
</evidence>
<sequence length="316" mass="33688">MNNLGIALIFIVNIQYAYSATIQCTVNCNKANSGSSPAKRFPSDSLLSAPIIDGTSNMAESNRSPVGPPIDTGSRYKVNSKPPRRSFAPLPPHIQACIDGKGGKNCHRYARLNTDANRRRFLIKNRPSSSKTQFRFIQKQKNRSKSSSKQGQMPSKKLKANAEKSISDSVNSLVNSLVKTLDTDTGDKLSMKSGKRTKKEDKSSKSESNISSRQSSSSTAVVSFSPSKLSSSGNSSKHTKGERSRSRSNKRNMAMSLGQKRGSGGSTLGTISGNLPSASQTKARIARKRLSKTISGSSGSRSATSQTLSGSAGASS</sequence>
<feature type="chain" id="PRO_5005454985" evidence="2">
    <location>
        <begin position="20"/>
        <end position="316"/>
    </location>
</feature>
<reference evidence="3" key="1">
    <citation type="submission" date="2015-02" db="EMBL/GenBank/DDBJ databases">
        <authorList>
            <person name="Chooi Y.-H."/>
        </authorList>
    </citation>
    <scope>NUCLEOTIDE SEQUENCE</scope>
    <source>
        <tissue evidence="3">Mantle</tissue>
    </source>
</reference>
<feature type="compositionally biased region" description="Polar residues" evidence="1">
    <location>
        <begin position="55"/>
        <end position="64"/>
    </location>
</feature>
<dbReference type="AlphaFoldDB" id="A0A0K0YAY6"/>
<protein>
    <submittedName>
        <fullName evidence="3">SK-rich protein-1</fullName>
    </submittedName>
</protein>
<accession>A0A0K0YAY6</accession>
<feature type="signal peptide" evidence="2">
    <location>
        <begin position="1"/>
        <end position="19"/>
    </location>
</feature>